<dbReference type="SMART" id="SM00331">
    <property type="entry name" value="PP2C_SIG"/>
    <property type="match status" value="1"/>
</dbReference>
<protein>
    <submittedName>
        <fullName evidence="4">PP2C-family Ser/Thr phosphatase family protein</fullName>
    </submittedName>
</protein>
<accession>U2QFL5</accession>
<keyword evidence="2" id="KW-0812">Transmembrane</keyword>
<dbReference type="Gene3D" id="3.60.40.10">
    <property type="entry name" value="PPM-type phosphatase domain"/>
    <property type="match status" value="1"/>
</dbReference>
<comment type="caution">
    <text evidence="4">The sequence shown here is derived from an EMBL/GenBank/DDBJ whole genome shotgun (WGS) entry which is preliminary data.</text>
</comment>
<organism evidence="4 5">
    <name type="scientific">Propionibacterium acidifaciens F0233</name>
    <dbReference type="NCBI Taxonomy" id="553198"/>
    <lineage>
        <taxon>Bacteria</taxon>
        <taxon>Bacillati</taxon>
        <taxon>Actinomycetota</taxon>
        <taxon>Actinomycetes</taxon>
        <taxon>Propionibacteriales</taxon>
        <taxon>Propionibacteriaceae</taxon>
        <taxon>Propionibacterium</taxon>
    </lineage>
</organism>
<sequence>MTDSQTTRTPDEDATRTHRAVPAPGGDARPPAEGTPETAGRERLSLDTSAHSEIGLVRKNNQDSAYTSPTMIVVADGMGGAAAGDLASAATIQELARGDTRHEGEQMLEAMAGILTRANDRLADLINADPELEGMGTTVCGAMFSGTQLGLAHIGDSRGYLLRNGSLTRLTHDHSWVQSLIDEGKITPEEAAVHPHRSLLLKVLNGQPAHEPDLRLVDVQAGDRLLFCSDGLCGLVEDRQIRRLLRERTPAAAVEALTQAAHEAGGYDNITIIVTDVVPASEELDARPGTMIGAASTVEVPRIKPPSGANETTAVLSASGTRAVRPGGDDQDADGPRLIDPDAREDVRYTPMIGRRRRHWSVIISVLIALVVLAGGLFGAWRYAMGQYYIAPAGEQVAIYKGIPDTIAGHGLGGLVERRDTRVADLPSYYRQKVNGSDIKADSLDQARSQADYLDELARVCIAQRAESSPAPDEGQGGATPSGGASPSASASGSSGPSEPPSIPISGSVSPEDCG</sequence>
<dbReference type="InterPro" id="IPR001932">
    <property type="entry name" value="PPM-type_phosphatase-like_dom"/>
</dbReference>
<dbReference type="PANTHER" id="PTHR47992">
    <property type="entry name" value="PROTEIN PHOSPHATASE"/>
    <property type="match status" value="1"/>
</dbReference>
<dbReference type="EMBL" id="ACVN02000200">
    <property type="protein sequence ID" value="ERK54949.1"/>
    <property type="molecule type" value="Genomic_DNA"/>
</dbReference>
<dbReference type="AlphaFoldDB" id="U2QFL5"/>
<reference evidence="4" key="1">
    <citation type="submission" date="2013-08" db="EMBL/GenBank/DDBJ databases">
        <authorList>
            <person name="Durkin A.S."/>
            <person name="Haft D.R."/>
            <person name="McCorrison J."/>
            <person name="Torralba M."/>
            <person name="Gillis M."/>
            <person name="Haft D.H."/>
            <person name="Methe B."/>
            <person name="Sutton G."/>
            <person name="Nelson K.E."/>
        </authorList>
    </citation>
    <scope>NUCLEOTIDE SEQUENCE [LARGE SCALE GENOMIC DNA]</scope>
    <source>
        <strain evidence="4">F0233</strain>
    </source>
</reference>
<keyword evidence="2" id="KW-0472">Membrane</keyword>
<feature type="compositionally biased region" description="Low complexity" evidence="1">
    <location>
        <begin position="482"/>
        <end position="497"/>
    </location>
</feature>
<evidence type="ECO:0000313" key="4">
    <source>
        <dbReference type="EMBL" id="ERK54949.1"/>
    </source>
</evidence>
<dbReference type="SUPFAM" id="SSF81606">
    <property type="entry name" value="PP2C-like"/>
    <property type="match status" value="1"/>
</dbReference>
<feature type="region of interest" description="Disordered" evidence="1">
    <location>
        <begin position="1"/>
        <end position="52"/>
    </location>
</feature>
<name>U2QFL5_9ACTN</name>
<evidence type="ECO:0000313" key="5">
    <source>
        <dbReference type="Proteomes" id="UP000017052"/>
    </source>
</evidence>
<dbReference type="SMART" id="SM00332">
    <property type="entry name" value="PP2Cc"/>
    <property type="match status" value="1"/>
</dbReference>
<feature type="transmembrane region" description="Helical" evidence="2">
    <location>
        <begin position="360"/>
        <end position="381"/>
    </location>
</feature>
<dbReference type="Pfam" id="PF13672">
    <property type="entry name" value="PP2C_2"/>
    <property type="match status" value="1"/>
</dbReference>
<feature type="region of interest" description="Disordered" evidence="1">
    <location>
        <begin position="319"/>
        <end position="338"/>
    </location>
</feature>
<dbReference type="InterPro" id="IPR036457">
    <property type="entry name" value="PPM-type-like_dom_sf"/>
</dbReference>
<gene>
    <name evidence="4" type="ORF">HMPREF0682_1702</name>
</gene>
<keyword evidence="2" id="KW-1133">Transmembrane helix</keyword>
<evidence type="ECO:0000259" key="3">
    <source>
        <dbReference type="PROSITE" id="PS51746"/>
    </source>
</evidence>
<dbReference type="InterPro" id="IPR015655">
    <property type="entry name" value="PP2C"/>
</dbReference>
<proteinExistence type="predicted"/>
<dbReference type="GeneID" id="95360058"/>
<evidence type="ECO:0000256" key="1">
    <source>
        <dbReference type="SAM" id="MobiDB-lite"/>
    </source>
</evidence>
<feature type="region of interest" description="Disordered" evidence="1">
    <location>
        <begin position="465"/>
        <end position="515"/>
    </location>
</feature>
<dbReference type="OrthoDB" id="9801841at2"/>
<keyword evidence="5" id="KW-1185">Reference proteome</keyword>
<dbReference type="CDD" id="cd00143">
    <property type="entry name" value="PP2Cc"/>
    <property type="match status" value="1"/>
</dbReference>
<dbReference type="GO" id="GO:0004722">
    <property type="term" value="F:protein serine/threonine phosphatase activity"/>
    <property type="evidence" value="ECO:0007669"/>
    <property type="project" value="InterPro"/>
</dbReference>
<feature type="compositionally biased region" description="Low complexity" evidence="1">
    <location>
        <begin position="504"/>
        <end position="515"/>
    </location>
</feature>
<dbReference type="PROSITE" id="PS51746">
    <property type="entry name" value="PPM_2"/>
    <property type="match status" value="1"/>
</dbReference>
<dbReference type="Proteomes" id="UP000017052">
    <property type="component" value="Unassembled WGS sequence"/>
</dbReference>
<evidence type="ECO:0000256" key="2">
    <source>
        <dbReference type="SAM" id="Phobius"/>
    </source>
</evidence>
<feature type="domain" description="PPM-type phosphatase" evidence="3">
    <location>
        <begin position="47"/>
        <end position="277"/>
    </location>
</feature>
<dbReference type="RefSeq" id="WP_021797748.1">
    <property type="nucleotide sequence ID" value="NZ_ACVN02000200.1"/>
</dbReference>